<dbReference type="InterPro" id="IPR002639">
    <property type="entry name" value="UreF"/>
</dbReference>
<gene>
    <name evidence="3" type="primary">ureF</name>
    <name evidence="4" type="ORF">HRQ87_12480</name>
</gene>
<sequence>MTADTLTLIQWLSPAFPLGSFAYSHGLETAITQGAVCDAASLTEWLSGILTAGAGQTDAVLLYHALQGTDVTDTAIALAPSRERLEETMAQGRAFARTVTAMQPELILPDAPLPVVVGVAAKGLNIDPAICISLYVQAFISNLITIAVRHVPLGQTQGQQVLHDLKDLILTIADQAIKTDLDQIGTASFASDLAAMTHETQDVRIFKT</sequence>
<name>A0ABX2IRV3_9RHOB</name>
<dbReference type="Proteomes" id="UP000777935">
    <property type="component" value="Unassembled WGS sequence"/>
</dbReference>
<evidence type="ECO:0000313" key="4">
    <source>
        <dbReference type="EMBL" id="NSX55621.1"/>
    </source>
</evidence>
<organism evidence="4 5">
    <name type="scientific">Parasulfitobacter algicola</name>
    <dbReference type="NCBI Taxonomy" id="2614809"/>
    <lineage>
        <taxon>Bacteria</taxon>
        <taxon>Pseudomonadati</taxon>
        <taxon>Pseudomonadota</taxon>
        <taxon>Alphaproteobacteria</taxon>
        <taxon>Rhodobacterales</taxon>
        <taxon>Roseobacteraceae</taxon>
        <taxon>Parasulfitobacter</taxon>
    </lineage>
</organism>
<dbReference type="PANTHER" id="PTHR33620">
    <property type="entry name" value="UREASE ACCESSORY PROTEIN F"/>
    <property type="match status" value="1"/>
</dbReference>
<keyword evidence="3" id="KW-0963">Cytoplasm</keyword>
<dbReference type="Pfam" id="PF01730">
    <property type="entry name" value="UreF"/>
    <property type="match status" value="1"/>
</dbReference>
<keyword evidence="1 3" id="KW-0996">Nickel insertion</keyword>
<dbReference type="HAMAP" id="MF_01385">
    <property type="entry name" value="UreF"/>
    <property type="match status" value="1"/>
</dbReference>
<comment type="caution">
    <text evidence="4">The sequence shown here is derived from an EMBL/GenBank/DDBJ whole genome shotgun (WGS) entry which is preliminary data.</text>
</comment>
<dbReference type="PIRSF" id="PIRSF009467">
    <property type="entry name" value="Ureas_acces_UreF"/>
    <property type="match status" value="1"/>
</dbReference>
<evidence type="ECO:0000256" key="2">
    <source>
        <dbReference type="ARBA" id="ARBA00023186"/>
    </source>
</evidence>
<evidence type="ECO:0000256" key="1">
    <source>
        <dbReference type="ARBA" id="ARBA00022988"/>
    </source>
</evidence>
<protein>
    <recommendedName>
        <fullName evidence="3">Urease accessory protein UreF</fullName>
    </recommendedName>
</protein>
<comment type="function">
    <text evidence="3">Required for maturation of urease via the functional incorporation of the urease nickel metallocenter.</text>
</comment>
<keyword evidence="5" id="KW-1185">Reference proteome</keyword>
<dbReference type="PANTHER" id="PTHR33620:SF1">
    <property type="entry name" value="UREASE ACCESSORY PROTEIN F"/>
    <property type="match status" value="1"/>
</dbReference>
<comment type="subunit">
    <text evidence="3">UreD, UreF and UreG form a complex that acts as a GTP-hydrolysis-dependent molecular chaperone, activating the urease apoprotein by helping to assemble the nickel containing metallocenter of UreC. The UreE protein probably delivers the nickel.</text>
</comment>
<accession>A0ABX2IRV3</accession>
<reference evidence="4 5" key="1">
    <citation type="submission" date="2020-06" db="EMBL/GenBank/DDBJ databases">
        <title>Sulfitobacter algicola sp. nov., isolated from green algae.</title>
        <authorList>
            <person name="Wang C."/>
        </authorList>
    </citation>
    <scope>NUCLEOTIDE SEQUENCE [LARGE SCALE GENOMIC DNA]</scope>
    <source>
        <strain evidence="4 5">1151</strain>
    </source>
</reference>
<evidence type="ECO:0000256" key="3">
    <source>
        <dbReference type="HAMAP-Rule" id="MF_01385"/>
    </source>
</evidence>
<evidence type="ECO:0000313" key="5">
    <source>
        <dbReference type="Proteomes" id="UP000777935"/>
    </source>
</evidence>
<dbReference type="EMBL" id="JABUFE010000007">
    <property type="protein sequence ID" value="NSX55621.1"/>
    <property type="molecule type" value="Genomic_DNA"/>
</dbReference>
<comment type="similarity">
    <text evidence="3">Belongs to the UreF family.</text>
</comment>
<dbReference type="InterPro" id="IPR038277">
    <property type="entry name" value="UreF_sf"/>
</dbReference>
<proteinExistence type="inferred from homology"/>
<keyword evidence="2 3" id="KW-0143">Chaperone</keyword>
<comment type="subcellular location">
    <subcellularLocation>
        <location evidence="3">Cytoplasm</location>
    </subcellularLocation>
</comment>
<dbReference type="Gene3D" id="1.10.4190.10">
    <property type="entry name" value="Urease accessory protein UreF"/>
    <property type="match status" value="1"/>
</dbReference>
<dbReference type="RefSeq" id="WP_174138773.1">
    <property type="nucleotide sequence ID" value="NZ_JABUFE010000007.1"/>
</dbReference>